<dbReference type="PANTHER" id="PTHR11365">
    <property type="entry name" value="5-OXOPROLINASE RELATED"/>
    <property type="match status" value="1"/>
</dbReference>
<organism evidence="2 3">
    <name type="scientific">Ancylobacter pratisalsi</name>
    <dbReference type="NCBI Taxonomy" id="1745854"/>
    <lineage>
        <taxon>Bacteria</taxon>
        <taxon>Pseudomonadati</taxon>
        <taxon>Pseudomonadota</taxon>
        <taxon>Alphaproteobacteria</taxon>
        <taxon>Hyphomicrobiales</taxon>
        <taxon>Xanthobacteraceae</taxon>
        <taxon>Ancylobacter</taxon>
    </lineage>
</organism>
<gene>
    <name evidence="2" type="ORF">G3A50_11275</name>
</gene>
<dbReference type="GO" id="GO:0005829">
    <property type="term" value="C:cytosol"/>
    <property type="evidence" value="ECO:0007669"/>
    <property type="project" value="TreeGrafter"/>
</dbReference>
<dbReference type="RefSeq" id="WP_163075369.1">
    <property type="nucleotide sequence ID" value="NZ_CP048630.1"/>
</dbReference>
<sequence length="684" mass="74984">MFDMELVTSGLKPTPATPEALAAMEELGPGDYEIFSEKLNMILEEGKKVMTLMGISSMLHSGDTMAGLYTAEGDLVTTACGTYLHCVTGQIPVKFILRYFEQDPSVGVREGDVFYCNEAIYGGIHNPDQFAIMPIFHEGAIVSWVVVGAHQSETGGKEPGGEITTAVSRHDEGMKLTPIKIGENYRLKTDILMMMENFISRAPRMQVTDVKARVAACDRIRLRVQELAAKRGARFLSGLFRKMIKESEDGARKRISTWNDGVYRHVVFIDTTGAEASLLRVPIAVHKKGDHLTIDLTGTSPEHEGSFQALAPSVRAHCAVNLYQFPFHDFPISAGTMEPVDFIIPHGTIMDPDPEAAISCSPITASAVFPLLGVAISKMMYDSPQRDLVCGFCSSNSSAPMIACTNQHGAKVVDFMGFPLNAWGLSARHDMDGIDAFGFPHGPWGKGPDVEDIERAFPLLHLYQKNMPDSGGFGRYRGGNGVTIAYVVHKVPYAVFTATTKESKFPTHTGLFGGYSETVVPAIRVIETDAIAAMEDGTVRLADGDVDLVKDNPFGGSIVMEHQARPARVVHRGEIICSSTQGGGGYGDVLERPAVEVAEDVRTRAITRETAQRVYHVLLEPGTFTVDVEATDAARMEARRARLARARPYGEFMREWTQKRPHPQALKFFGSWPDAKPNREVIRI</sequence>
<dbReference type="Proteomes" id="UP000464751">
    <property type="component" value="Chromosome"/>
</dbReference>
<evidence type="ECO:0000259" key="1">
    <source>
        <dbReference type="Pfam" id="PF02538"/>
    </source>
</evidence>
<protein>
    <submittedName>
        <fullName evidence="2">Hydantoinase B/oxoprolinase family protein</fullName>
    </submittedName>
</protein>
<name>A0A6P1YR57_9HYPH</name>
<accession>A0A6P1YR57</accession>
<dbReference type="GO" id="GO:0017168">
    <property type="term" value="F:5-oxoprolinase (ATP-hydrolyzing) activity"/>
    <property type="evidence" value="ECO:0007669"/>
    <property type="project" value="TreeGrafter"/>
</dbReference>
<feature type="domain" description="Hydantoinase B/oxoprolinase" evidence="1">
    <location>
        <begin position="31"/>
        <end position="588"/>
    </location>
</feature>
<evidence type="ECO:0000313" key="2">
    <source>
        <dbReference type="EMBL" id="QIB34224.1"/>
    </source>
</evidence>
<dbReference type="KEGG" id="apra:G3A50_11275"/>
<dbReference type="PANTHER" id="PTHR11365:SF23">
    <property type="entry name" value="HYPOTHETICAL 5-OXOPROLINASE (EUROFUNG)-RELATED"/>
    <property type="match status" value="1"/>
</dbReference>
<dbReference type="GO" id="GO:0006749">
    <property type="term" value="P:glutathione metabolic process"/>
    <property type="evidence" value="ECO:0007669"/>
    <property type="project" value="TreeGrafter"/>
</dbReference>
<evidence type="ECO:0000313" key="3">
    <source>
        <dbReference type="Proteomes" id="UP000464751"/>
    </source>
</evidence>
<dbReference type="Pfam" id="PF02538">
    <property type="entry name" value="Hydantoinase_B"/>
    <property type="match status" value="1"/>
</dbReference>
<dbReference type="EMBL" id="CP048630">
    <property type="protein sequence ID" value="QIB34224.1"/>
    <property type="molecule type" value="Genomic_DNA"/>
</dbReference>
<dbReference type="AlphaFoldDB" id="A0A6P1YR57"/>
<reference evidence="2 3" key="1">
    <citation type="submission" date="2020-02" db="EMBL/GenBank/DDBJ databases">
        <authorList>
            <person name="Li G."/>
        </authorList>
    </citation>
    <scope>NUCLEOTIDE SEQUENCE [LARGE SCALE GENOMIC DNA]</scope>
    <source>
        <strain evidence="2 3">DSM 102029</strain>
    </source>
</reference>
<dbReference type="InterPro" id="IPR003692">
    <property type="entry name" value="Hydantoinase_B"/>
</dbReference>
<dbReference type="InterPro" id="IPR045079">
    <property type="entry name" value="Oxoprolinase-like"/>
</dbReference>
<keyword evidence="3" id="KW-1185">Reference proteome</keyword>
<proteinExistence type="predicted"/>